<protein>
    <submittedName>
        <fullName evidence="1">Uncharacterized protein</fullName>
    </submittedName>
</protein>
<accession>A0A0E9XSH3</accession>
<reference evidence="1" key="2">
    <citation type="journal article" date="2015" name="Fish Shellfish Immunol.">
        <title>Early steps in the European eel (Anguilla anguilla)-Vibrio vulnificus interaction in the gills: Role of the RtxA13 toxin.</title>
        <authorList>
            <person name="Callol A."/>
            <person name="Pajuelo D."/>
            <person name="Ebbesson L."/>
            <person name="Teles M."/>
            <person name="MacKenzie S."/>
            <person name="Amaro C."/>
        </authorList>
    </citation>
    <scope>NUCLEOTIDE SEQUENCE</scope>
</reference>
<reference evidence="1" key="1">
    <citation type="submission" date="2014-11" db="EMBL/GenBank/DDBJ databases">
        <authorList>
            <person name="Amaro Gonzalez C."/>
        </authorList>
    </citation>
    <scope>NUCLEOTIDE SEQUENCE</scope>
</reference>
<name>A0A0E9XSH3_ANGAN</name>
<dbReference type="EMBL" id="GBXM01002978">
    <property type="protein sequence ID" value="JAI05600.1"/>
    <property type="molecule type" value="Transcribed_RNA"/>
</dbReference>
<organism evidence="1">
    <name type="scientific">Anguilla anguilla</name>
    <name type="common">European freshwater eel</name>
    <name type="synonym">Muraena anguilla</name>
    <dbReference type="NCBI Taxonomy" id="7936"/>
    <lineage>
        <taxon>Eukaryota</taxon>
        <taxon>Metazoa</taxon>
        <taxon>Chordata</taxon>
        <taxon>Craniata</taxon>
        <taxon>Vertebrata</taxon>
        <taxon>Euteleostomi</taxon>
        <taxon>Actinopterygii</taxon>
        <taxon>Neopterygii</taxon>
        <taxon>Teleostei</taxon>
        <taxon>Anguilliformes</taxon>
        <taxon>Anguillidae</taxon>
        <taxon>Anguilla</taxon>
    </lineage>
</organism>
<dbReference type="AlphaFoldDB" id="A0A0E9XSH3"/>
<sequence>MIGFMIDDEKYKKIVIKSIISESINYKCVLGYITEAKSGWKINFLKLYFIF</sequence>
<proteinExistence type="predicted"/>
<evidence type="ECO:0000313" key="1">
    <source>
        <dbReference type="EMBL" id="JAI05600.1"/>
    </source>
</evidence>